<sequence length="277" mass="32475">VLGVQFSLQSTVDYSMECNVPARKRLNVAEFIERDFEALLYDQNTTKSGETEEALGNIQDRFEEEIKSRYSKYYRQQFKRLEKSTNKESDRNDWNTKYSCIKVKTNANRKYNNRYNLQHQNLNLNDTRDYTKKENIRSKNNQTNNKKQYNDEYWRCGEHSHEQRDCSNNANELQVIEKQSLEQNSDRILLMLGIDKIMKDPDKIETKLHNNEIGTIHAIADTEASIRAINDSIANKFQYVLTNDVIAFVVAHDGGSIILQQKLELNINNANNKHQRV</sequence>
<protein>
    <submittedName>
        <fullName evidence="1">Putative lipoprotein</fullName>
    </submittedName>
</protein>
<gene>
    <name evidence="1" type="ORF">RFI_24203</name>
</gene>
<evidence type="ECO:0000313" key="1">
    <source>
        <dbReference type="EMBL" id="ETO13167.1"/>
    </source>
</evidence>
<reference evidence="1 2" key="1">
    <citation type="journal article" date="2013" name="Curr. Biol.">
        <title>The Genome of the Foraminiferan Reticulomyxa filosa.</title>
        <authorList>
            <person name="Glockner G."/>
            <person name="Hulsmann N."/>
            <person name="Schleicher M."/>
            <person name="Noegel A.A."/>
            <person name="Eichinger L."/>
            <person name="Gallinger C."/>
            <person name="Pawlowski J."/>
            <person name="Sierra R."/>
            <person name="Euteneuer U."/>
            <person name="Pillet L."/>
            <person name="Moustafa A."/>
            <person name="Platzer M."/>
            <person name="Groth M."/>
            <person name="Szafranski K."/>
            <person name="Schliwa M."/>
        </authorList>
    </citation>
    <scope>NUCLEOTIDE SEQUENCE [LARGE SCALE GENOMIC DNA]</scope>
</reference>
<evidence type="ECO:0000313" key="2">
    <source>
        <dbReference type="Proteomes" id="UP000023152"/>
    </source>
</evidence>
<dbReference type="AlphaFoldDB" id="X6MIA1"/>
<organism evidence="1 2">
    <name type="scientific">Reticulomyxa filosa</name>
    <dbReference type="NCBI Taxonomy" id="46433"/>
    <lineage>
        <taxon>Eukaryota</taxon>
        <taxon>Sar</taxon>
        <taxon>Rhizaria</taxon>
        <taxon>Retaria</taxon>
        <taxon>Foraminifera</taxon>
        <taxon>Monothalamids</taxon>
        <taxon>Reticulomyxidae</taxon>
        <taxon>Reticulomyxa</taxon>
    </lineage>
</organism>
<dbReference type="EMBL" id="ASPP01020785">
    <property type="protein sequence ID" value="ETO13167.1"/>
    <property type="molecule type" value="Genomic_DNA"/>
</dbReference>
<comment type="caution">
    <text evidence="1">The sequence shown here is derived from an EMBL/GenBank/DDBJ whole genome shotgun (WGS) entry which is preliminary data.</text>
</comment>
<keyword evidence="2" id="KW-1185">Reference proteome</keyword>
<keyword evidence="1" id="KW-0449">Lipoprotein</keyword>
<proteinExistence type="predicted"/>
<dbReference type="Proteomes" id="UP000023152">
    <property type="component" value="Unassembled WGS sequence"/>
</dbReference>
<accession>X6MIA1</accession>
<name>X6MIA1_RETFI</name>
<feature type="non-terminal residue" evidence="1">
    <location>
        <position position="1"/>
    </location>
</feature>